<reference evidence="1 2" key="1">
    <citation type="submission" date="2018-03" db="EMBL/GenBank/DDBJ databases">
        <title>Mesoflavibacter sp. HG37 and Mesoflavibacter sp. HG96 sp.nov., two marine bacteria isolated from seawater of Western Pacific Ocean.</title>
        <authorList>
            <person name="Cheng H."/>
            <person name="Wu Y.-H."/>
            <person name="Guo L.-L."/>
            <person name="Xu X.-W."/>
        </authorList>
    </citation>
    <scope>NUCLEOTIDE SEQUENCE [LARGE SCALE GENOMIC DNA]</scope>
    <source>
        <strain evidence="1 2">KCTC 32269</strain>
    </source>
</reference>
<dbReference type="Proteomes" id="UP000238426">
    <property type="component" value="Unassembled WGS sequence"/>
</dbReference>
<sequence>MSELLKVENDQLLQNVIKTSEHKELVFAKKTIEFVKLRDLPEQTFKNGLALLFVRIVNLLGIKNPLEKVNIDDIKTLINMRFLNLSLEEIDYAFKLERFGVLTPKTQHYQNFNASYVSEVLTKYKEWLKQTRVNNNLQIAPVEKQKELTQDEKDLIMYQAVLDCFENYKSNGTIIGISSHIYQHLCDINVVSFSDQQKKQKYKVAKDFLYKEAGLNKSYFKKVKDLKFLQKNENTLVIDQAKKMLLEDFFNKLIAKNTHIKQFLK</sequence>
<dbReference type="AlphaFoldDB" id="A0A2T1NER1"/>
<keyword evidence="2" id="KW-1185">Reference proteome</keyword>
<name>A0A2T1NER1_9FLAO</name>
<gene>
    <name evidence="1" type="ORF">C7H52_06345</name>
</gene>
<protein>
    <submittedName>
        <fullName evidence="1">Uncharacterized protein</fullName>
    </submittedName>
</protein>
<accession>A0A2T1NER1</accession>
<dbReference type="OrthoDB" id="1149080at2"/>
<comment type="caution">
    <text evidence="1">The sequence shown here is derived from an EMBL/GenBank/DDBJ whole genome shotgun (WGS) entry which is preliminary data.</text>
</comment>
<dbReference type="RefSeq" id="WP_106463030.1">
    <property type="nucleotide sequence ID" value="NZ_PXOQ01000007.1"/>
</dbReference>
<evidence type="ECO:0000313" key="1">
    <source>
        <dbReference type="EMBL" id="PSG90889.1"/>
    </source>
</evidence>
<organism evidence="1 2">
    <name type="scientific">Aurantibacter aestuarii</name>
    <dbReference type="NCBI Taxonomy" id="1266046"/>
    <lineage>
        <taxon>Bacteria</taxon>
        <taxon>Pseudomonadati</taxon>
        <taxon>Bacteroidota</taxon>
        <taxon>Flavobacteriia</taxon>
        <taxon>Flavobacteriales</taxon>
        <taxon>Flavobacteriaceae</taxon>
        <taxon>Aurantibacter</taxon>
    </lineage>
</organism>
<evidence type="ECO:0000313" key="2">
    <source>
        <dbReference type="Proteomes" id="UP000238426"/>
    </source>
</evidence>
<proteinExistence type="predicted"/>
<dbReference type="EMBL" id="PXOQ01000007">
    <property type="protein sequence ID" value="PSG90889.1"/>
    <property type="molecule type" value="Genomic_DNA"/>
</dbReference>